<reference evidence="6" key="2">
    <citation type="submission" date="2018-07" db="EMBL/GenBank/DDBJ databases">
        <authorList>
            <person name="Quirk P.G."/>
            <person name="Krulwich T.A."/>
        </authorList>
    </citation>
    <scope>NUCLEOTIDE SEQUENCE</scope>
</reference>
<dbReference type="InterPro" id="IPR000101">
    <property type="entry name" value="GGT_peptidase"/>
</dbReference>
<name>A0A336MYP7_CULSO</name>
<feature type="binding site" evidence="2">
    <location>
        <position position="392"/>
    </location>
    <ligand>
        <name>L-glutamate</name>
        <dbReference type="ChEBI" id="CHEBI:29985"/>
    </ligand>
</feature>
<evidence type="ECO:0000256" key="3">
    <source>
        <dbReference type="SAM" id="MobiDB-lite"/>
    </source>
</evidence>
<feature type="binding site" evidence="2">
    <location>
        <position position="433"/>
    </location>
    <ligand>
        <name>L-glutamate</name>
        <dbReference type="ChEBI" id="CHEBI:29985"/>
    </ligand>
</feature>
<keyword evidence="4" id="KW-0732">Signal</keyword>
<evidence type="ECO:0000256" key="2">
    <source>
        <dbReference type="PIRSR" id="PIRSR600101-2"/>
    </source>
</evidence>
<protein>
    <submittedName>
        <fullName evidence="6">CSON010229 protein</fullName>
    </submittedName>
</protein>
<evidence type="ECO:0000313" key="6">
    <source>
        <dbReference type="EMBL" id="SSX35512.1"/>
    </source>
</evidence>
<dbReference type="SUPFAM" id="SSF56235">
    <property type="entry name" value="N-terminal nucleophile aminohydrolases (Ntn hydrolases)"/>
    <property type="match status" value="1"/>
</dbReference>
<dbReference type="GO" id="GO:0036374">
    <property type="term" value="F:glutathione hydrolase activity"/>
    <property type="evidence" value="ECO:0007669"/>
    <property type="project" value="InterPro"/>
</dbReference>
<feature type="binding site" evidence="2">
    <location>
        <position position="88"/>
    </location>
    <ligand>
        <name>L-glutamate</name>
        <dbReference type="ChEBI" id="CHEBI:29985"/>
    </ligand>
</feature>
<feature type="signal peptide" evidence="4">
    <location>
        <begin position="1"/>
        <end position="17"/>
    </location>
</feature>
<dbReference type="Gene3D" id="3.60.20.40">
    <property type="match status" value="1"/>
</dbReference>
<organism evidence="6">
    <name type="scientific">Culicoides sonorensis</name>
    <name type="common">Biting midge</name>
    <dbReference type="NCBI Taxonomy" id="179676"/>
    <lineage>
        <taxon>Eukaryota</taxon>
        <taxon>Metazoa</taxon>
        <taxon>Ecdysozoa</taxon>
        <taxon>Arthropoda</taxon>
        <taxon>Hexapoda</taxon>
        <taxon>Insecta</taxon>
        <taxon>Pterygota</taxon>
        <taxon>Neoptera</taxon>
        <taxon>Endopterygota</taxon>
        <taxon>Diptera</taxon>
        <taxon>Nematocera</taxon>
        <taxon>Chironomoidea</taxon>
        <taxon>Ceratopogonidae</taxon>
        <taxon>Ceratopogoninae</taxon>
        <taxon>Culicoides</taxon>
        <taxon>Monoculicoides</taxon>
    </lineage>
</organism>
<dbReference type="Pfam" id="PF01019">
    <property type="entry name" value="G_glu_transpept"/>
    <property type="match status" value="1"/>
</dbReference>
<feature type="binding site" evidence="2">
    <location>
        <begin position="368"/>
        <end position="370"/>
    </location>
    <ligand>
        <name>L-glutamate</name>
        <dbReference type="ChEBI" id="CHEBI:29985"/>
    </ligand>
</feature>
<dbReference type="PANTHER" id="PTHR11686:SF9">
    <property type="entry name" value="RE13973P"/>
    <property type="match status" value="1"/>
</dbReference>
<dbReference type="InterPro" id="IPR043137">
    <property type="entry name" value="GGT_ssub_C"/>
</dbReference>
<dbReference type="GO" id="GO:0005886">
    <property type="term" value="C:plasma membrane"/>
    <property type="evidence" value="ECO:0007669"/>
    <property type="project" value="TreeGrafter"/>
</dbReference>
<dbReference type="PRINTS" id="PR01210">
    <property type="entry name" value="GGTRANSPTASE"/>
</dbReference>
<evidence type="ECO:0000313" key="5">
    <source>
        <dbReference type="EMBL" id="SSX16186.1"/>
    </source>
</evidence>
<evidence type="ECO:0000256" key="4">
    <source>
        <dbReference type="SAM" id="SignalP"/>
    </source>
</evidence>
<sequence>MFILTVLISILVGLATATTEIIASNHPKCTEMGEKYINTFNVTVPELAIIVSVCEGIVNPQYSGLGGGFIAVIFNGYCSGKGITLNSRESAPQSYEKDSGKKYGEIGVPSMLKGYQSLYEMELCGMKPVLAWKDLFTDNIELAENGWDVLPNTKKLLGKLKSVDHNLELTSDNNKMRNPKLSETLKVIAQEGPSSSFYRENGYLFEKVMTDLRAADSFITPDDLLKYKTETKTTFQYMFFNYTIATTRIPGSGSTMLLGCKMIESVYHRLAKLSYEKRFLFMYHTLRYMYSLKPYLRSKFLNLNELLDNAALMAWEILQSIDKPWDHTPIQIFGNYRINDTRVRFKREFGTANIVLQRGKSAITMTSTVNWYFGSRLYSKNLGIFYNNQLKDFDDTGTPNGPKPGKVPQSSTSATILYSDDRTPVFQIGAAGGSKMIGAIFNTFFNYFVNNMTLHEANKEARCTPQYKDNQERVVCENGISLQVKNMFEQFKAPLEILSDDIGAVTASSTIRNKAEAVFDVRRGGKTFTNPNDGQTSNSQPSRRSSNAASGFLRNVLLAVTPPNLSVA</sequence>
<dbReference type="EMBL" id="UFQS01004119">
    <property type="protein sequence ID" value="SSX16186.1"/>
    <property type="molecule type" value="Genomic_DNA"/>
</dbReference>
<proteinExistence type="predicted"/>
<feature type="chain" id="PRO_5036062461" evidence="4">
    <location>
        <begin position="18"/>
        <end position="568"/>
    </location>
</feature>
<dbReference type="EMBL" id="UFQT01004119">
    <property type="protein sequence ID" value="SSX35512.1"/>
    <property type="molecule type" value="Genomic_DNA"/>
</dbReference>
<feature type="compositionally biased region" description="Polar residues" evidence="3">
    <location>
        <begin position="527"/>
        <end position="547"/>
    </location>
</feature>
<dbReference type="GO" id="GO:0006751">
    <property type="term" value="P:glutathione catabolic process"/>
    <property type="evidence" value="ECO:0007669"/>
    <property type="project" value="InterPro"/>
</dbReference>
<dbReference type="AlphaFoldDB" id="A0A336MYP7"/>
<accession>A0A336MYP7</accession>
<feature type="active site" description="Nucleophile" evidence="1">
    <location>
        <position position="351"/>
    </location>
</feature>
<feature type="binding site" evidence="2">
    <location>
        <begin position="410"/>
        <end position="411"/>
    </location>
    <ligand>
        <name>L-glutamate</name>
        <dbReference type="ChEBI" id="CHEBI:29985"/>
    </ligand>
</feature>
<dbReference type="PANTHER" id="PTHR11686">
    <property type="entry name" value="GAMMA GLUTAMYL TRANSPEPTIDASE"/>
    <property type="match status" value="1"/>
</dbReference>
<evidence type="ECO:0000256" key="1">
    <source>
        <dbReference type="PIRSR" id="PIRSR600101-1"/>
    </source>
</evidence>
<reference evidence="5" key="1">
    <citation type="submission" date="2018-04" db="EMBL/GenBank/DDBJ databases">
        <authorList>
            <person name="Go L.Y."/>
            <person name="Mitchell J.A."/>
        </authorList>
    </citation>
    <scope>NUCLEOTIDE SEQUENCE</scope>
    <source>
        <tissue evidence="5">Whole organism</tissue>
    </source>
</reference>
<feature type="region of interest" description="Disordered" evidence="3">
    <location>
        <begin position="523"/>
        <end position="547"/>
    </location>
</feature>
<gene>
    <name evidence="6" type="primary">CSON010229</name>
</gene>
<dbReference type="InterPro" id="IPR029055">
    <property type="entry name" value="Ntn_hydrolases_N"/>
</dbReference>
<dbReference type="VEuPathDB" id="VectorBase:CSON010229"/>